<feature type="transmembrane region" description="Helical" evidence="9">
    <location>
        <begin position="233"/>
        <end position="250"/>
    </location>
</feature>
<feature type="transmembrane region" description="Helical" evidence="9">
    <location>
        <begin position="511"/>
        <end position="527"/>
    </location>
</feature>
<feature type="transmembrane region" description="Helical" evidence="9">
    <location>
        <begin position="210"/>
        <end position="227"/>
    </location>
</feature>
<organism evidence="10 11">
    <name type="scientific">Demequina mangrovi</name>
    <dbReference type="NCBI Taxonomy" id="1043493"/>
    <lineage>
        <taxon>Bacteria</taxon>
        <taxon>Bacillati</taxon>
        <taxon>Actinomycetota</taxon>
        <taxon>Actinomycetes</taxon>
        <taxon>Micrococcales</taxon>
        <taxon>Demequinaceae</taxon>
        <taxon>Demequina</taxon>
    </lineage>
</organism>
<feature type="transmembrane region" description="Helical" evidence="9">
    <location>
        <begin position="539"/>
        <end position="556"/>
    </location>
</feature>
<accession>A0A1H6WWQ6</accession>
<feature type="transmembrane region" description="Helical" evidence="9">
    <location>
        <begin position="308"/>
        <end position="328"/>
    </location>
</feature>
<keyword evidence="7 9" id="KW-0472">Membrane</keyword>
<evidence type="ECO:0000256" key="8">
    <source>
        <dbReference type="SAM" id="MobiDB-lite"/>
    </source>
</evidence>
<evidence type="ECO:0000256" key="3">
    <source>
        <dbReference type="ARBA" id="ARBA00022676"/>
    </source>
</evidence>
<comment type="subcellular location">
    <subcellularLocation>
        <location evidence="1">Cell membrane</location>
        <topology evidence="1">Multi-pass membrane protein</topology>
    </subcellularLocation>
</comment>
<feature type="transmembrane region" description="Helical" evidence="9">
    <location>
        <begin position="184"/>
        <end position="203"/>
    </location>
</feature>
<dbReference type="GO" id="GO:0009103">
    <property type="term" value="P:lipopolysaccharide biosynthetic process"/>
    <property type="evidence" value="ECO:0007669"/>
    <property type="project" value="UniProtKB-ARBA"/>
</dbReference>
<evidence type="ECO:0000256" key="5">
    <source>
        <dbReference type="ARBA" id="ARBA00022692"/>
    </source>
</evidence>
<keyword evidence="3" id="KW-0328">Glycosyltransferase</keyword>
<evidence type="ECO:0000313" key="10">
    <source>
        <dbReference type="EMBL" id="SEJ20306.1"/>
    </source>
</evidence>
<sequence length="723" mass="75617">MAVTRPASPQARATDPGRAAAGLVAAPERIVLMLVVLALSAGLWASLGMHTPWTVLPTAVVGVVAAWRIVPVPSRVAAADRTGALAALVGSGAWAVAAAVLHAEYLIVVRDPGFLTLAGLWLVDHPDSDIPSLGAIDAAGVDSTVLADASQAWNLRGDDVQPQGARMLSALIAAGGWVAGDRGVLVANCLVGAVGILAIYALARRVLGPLAALAPAGAVALSVSHIGLSRAAYTEPLTLVLVLAAALWLWRGVEERRAGPLVLGAVTAGAISFVRIDGAAFAAGLLAATVLALALIEGSRAKRATAALGVLAIQAAVLLAGYGALWRWSEGYADRLADQAVLLMVGYSVLTVVLALWVASWFAGGDGVATAARDRLGRRGAVAAGVAVSTVLAVLASRPLWMVAHRGTETSVDRFTNSVVESFQRGQGFEVDPTRTYAEHTVAWVSYYLTWPLVLLGILGFGLATTWMLTRRPAWALLLGATLPTSLLYFWNPEVVPDQLWAFRRFEPATLPGFAIAAAVAAWWLIGRLREGRRPMARRVAAGAFLVLPLSTWVSISPSDDLPVSAATPVFVREMGGAYDQITALCDVAPDRPIILAGTSSHFGSLRVMCDQPTALALASLTPEQVAEMAQAWDVAPVVLTRDPDWFEWTADPEIVVSSRVRQASYALQEIPRTYFDRDYQWYAGVVGEDGVLAPVAPSSSTGASASSAASAASLSVGEVTSP</sequence>
<feature type="transmembrane region" description="Helical" evidence="9">
    <location>
        <begin position="445"/>
        <end position="467"/>
    </location>
</feature>
<reference evidence="11" key="1">
    <citation type="submission" date="2016-10" db="EMBL/GenBank/DDBJ databases">
        <authorList>
            <person name="Varghese N."/>
        </authorList>
    </citation>
    <scope>NUCLEOTIDE SEQUENCE [LARGE SCALE GENOMIC DNA]</scope>
    <source>
        <strain evidence="11">DSM 24868</strain>
    </source>
</reference>
<evidence type="ECO:0000256" key="9">
    <source>
        <dbReference type="SAM" id="Phobius"/>
    </source>
</evidence>
<dbReference type="GO" id="GO:0010041">
    <property type="term" value="P:response to iron(III) ion"/>
    <property type="evidence" value="ECO:0007669"/>
    <property type="project" value="TreeGrafter"/>
</dbReference>
<keyword evidence="2" id="KW-1003">Cell membrane</keyword>
<keyword evidence="5 9" id="KW-0812">Transmembrane</keyword>
<dbReference type="PANTHER" id="PTHR33908">
    <property type="entry name" value="MANNOSYLTRANSFERASE YKCB-RELATED"/>
    <property type="match status" value="1"/>
</dbReference>
<evidence type="ECO:0000256" key="4">
    <source>
        <dbReference type="ARBA" id="ARBA00022679"/>
    </source>
</evidence>
<dbReference type="PANTHER" id="PTHR33908:SF3">
    <property type="entry name" value="UNDECAPRENYL PHOSPHATE-ALPHA-4-AMINO-4-DEOXY-L-ARABINOSE ARABINOSYL TRANSFERASE"/>
    <property type="match status" value="1"/>
</dbReference>
<evidence type="ECO:0008006" key="12">
    <source>
        <dbReference type="Google" id="ProtNLM"/>
    </source>
</evidence>
<name>A0A1H6WWQ6_9MICO</name>
<feature type="transmembrane region" description="Helical" evidence="9">
    <location>
        <begin position="474"/>
        <end position="491"/>
    </location>
</feature>
<dbReference type="AlphaFoldDB" id="A0A1H6WWQ6"/>
<dbReference type="Proteomes" id="UP000183315">
    <property type="component" value="Unassembled WGS sequence"/>
</dbReference>
<dbReference type="EMBL" id="FNZI01000002">
    <property type="protein sequence ID" value="SEJ20306.1"/>
    <property type="molecule type" value="Genomic_DNA"/>
</dbReference>
<dbReference type="STRING" id="1043493.SAMN05421637_1138"/>
<feature type="transmembrane region" description="Helical" evidence="9">
    <location>
        <begin position="82"/>
        <end position="103"/>
    </location>
</feature>
<feature type="transmembrane region" description="Helical" evidence="9">
    <location>
        <begin position="340"/>
        <end position="364"/>
    </location>
</feature>
<feature type="transmembrane region" description="Helical" evidence="9">
    <location>
        <begin position="376"/>
        <end position="396"/>
    </location>
</feature>
<dbReference type="InterPro" id="IPR050297">
    <property type="entry name" value="LipidA_mod_glycosyltrf_83"/>
</dbReference>
<dbReference type="GO" id="GO:0005886">
    <property type="term" value="C:plasma membrane"/>
    <property type="evidence" value="ECO:0007669"/>
    <property type="project" value="UniProtKB-SubCell"/>
</dbReference>
<evidence type="ECO:0000313" key="11">
    <source>
        <dbReference type="Proteomes" id="UP000183315"/>
    </source>
</evidence>
<feature type="region of interest" description="Disordered" evidence="8">
    <location>
        <begin position="698"/>
        <end position="723"/>
    </location>
</feature>
<evidence type="ECO:0000256" key="2">
    <source>
        <dbReference type="ARBA" id="ARBA00022475"/>
    </source>
</evidence>
<evidence type="ECO:0000256" key="7">
    <source>
        <dbReference type="ARBA" id="ARBA00023136"/>
    </source>
</evidence>
<keyword evidence="11" id="KW-1185">Reference proteome</keyword>
<feature type="transmembrane region" description="Helical" evidence="9">
    <location>
        <begin position="257"/>
        <end position="274"/>
    </location>
</feature>
<evidence type="ECO:0000256" key="1">
    <source>
        <dbReference type="ARBA" id="ARBA00004651"/>
    </source>
</evidence>
<evidence type="ECO:0000256" key="6">
    <source>
        <dbReference type="ARBA" id="ARBA00022989"/>
    </source>
</evidence>
<dbReference type="GO" id="GO:0016763">
    <property type="term" value="F:pentosyltransferase activity"/>
    <property type="evidence" value="ECO:0007669"/>
    <property type="project" value="TreeGrafter"/>
</dbReference>
<gene>
    <name evidence="10" type="ORF">SAMN05421637_1138</name>
</gene>
<keyword evidence="4" id="KW-0808">Transferase</keyword>
<protein>
    <recommendedName>
        <fullName evidence="12">Glycosyltransferase RgtA/B/C/D-like domain-containing protein</fullName>
    </recommendedName>
</protein>
<feature type="transmembrane region" description="Helical" evidence="9">
    <location>
        <begin position="30"/>
        <end position="47"/>
    </location>
</feature>
<feature type="transmembrane region" description="Helical" evidence="9">
    <location>
        <begin position="280"/>
        <end position="296"/>
    </location>
</feature>
<keyword evidence="6 9" id="KW-1133">Transmembrane helix</keyword>
<proteinExistence type="predicted"/>
<feature type="transmembrane region" description="Helical" evidence="9">
    <location>
        <begin position="53"/>
        <end position="70"/>
    </location>
</feature>
<dbReference type="eggNOG" id="COG1287">
    <property type="taxonomic scope" value="Bacteria"/>
</dbReference>